<reference evidence="1" key="1">
    <citation type="submission" date="2016-07" db="EMBL/GenBank/DDBJ databases">
        <authorList>
            <person name="Bretaudeau A."/>
        </authorList>
    </citation>
    <scope>NUCLEOTIDE SEQUENCE</scope>
    <source>
        <strain evidence="1">Rice</strain>
        <tissue evidence="1">Whole body</tissue>
    </source>
</reference>
<proteinExistence type="predicted"/>
<organism evidence="1">
    <name type="scientific">Spodoptera frugiperda</name>
    <name type="common">Fall armyworm</name>
    <dbReference type="NCBI Taxonomy" id="7108"/>
    <lineage>
        <taxon>Eukaryota</taxon>
        <taxon>Metazoa</taxon>
        <taxon>Ecdysozoa</taxon>
        <taxon>Arthropoda</taxon>
        <taxon>Hexapoda</taxon>
        <taxon>Insecta</taxon>
        <taxon>Pterygota</taxon>
        <taxon>Neoptera</taxon>
        <taxon>Endopterygota</taxon>
        <taxon>Lepidoptera</taxon>
        <taxon>Glossata</taxon>
        <taxon>Ditrysia</taxon>
        <taxon>Noctuoidea</taxon>
        <taxon>Noctuidae</taxon>
        <taxon>Amphipyrinae</taxon>
        <taxon>Spodoptera</taxon>
    </lineage>
</organism>
<accession>A0A2H1WX67</accession>
<protein>
    <submittedName>
        <fullName evidence="1">SFRICE_030134</fullName>
    </submittedName>
</protein>
<evidence type="ECO:0000313" key="1">
    <source>
        <dbReference type="EMBL" id="SOQ57651.1"/>
    </source>
</evidence>
<name>A0A2H1WX67_SPOFR</name>
<dbReference type="EMBL" id="ODYU01011735">
    <property type="protein sequence ID" value="SOQ57651.1"/>
    <property type="molecule type" value="Genomic_DNA"/>
</dbReference>
<dbReference type="AlphaFoldDB" id="A0A2H1WX67"/>
<gene>
    <name evidence="1" type="ORF">SFRICE_030134</name>
</gene>
<sequence length="35" mass="3979">MILLEIIKICCGQFLHVGSAPVASLQWEACTQYRR</sequence>